<comment type="caution">
    <text evidence="2">The sequence shown here is derived from an EMBL/GenBank/DDBJ whole genome shotgun (WGS) entry which is preliminary data.</text>
</comment>
<dbReference type="EMBL" id="JXAK01000010">
    <property type="protein sequence ID" value="KIL41348.1"/>
    <property type="molecule type" value="Genomic_DNA"/>
</dbReference>
<dbReference type="Proteomes" id="UP000031967">
    <property type="component" value="Unassembled WGS sequence"/>
</dbReference>
<reference evidence="2 3" key="1">
    <citation type="submission" date="2014-12" db="EMBL/GenBank/DDBJ databases">
        <title>Draft genome sequence of Paenibacillus kamchatkensis strain B-2647.</title>
        <authorList>
            <person name="Karlyshev A.V."/>
            <person name="Kudryashova E.B."/>
        </authorList>
    </citation>
    <scope>NUCLEOTIDE SEQUENCE [LARGE SCALE GENOMIC DNA]</scope>
    <source>
        <strain evidence="2 3">VKM B-2647</strain>
    </source>
</reference>
<sequence>MKSNHSWIVLSYKVPSEPSTMRVRVWRNLKALGVVYIQQSVCVAPDTPEVRRKIQQMEKFIQSGGGETFLMEVVQFADRTEEHMVQLFNDQRTREYEEFFGGCDLFLKEIENETKRKNFTFHEVEENETDLGKLKKWYRKIMKRDFFHSPLMLNAKNRLDLCERKLAEFTEQVYRSEGHIEGQIE</sequence>
<evidence type="ECO:0000313" key="3">
    <source>
        <dbReference type="Proteomes" id="UP000031967"/>
    </source>
</evidence>
<organism evidence="2 3">
    <name type="scientific">Gordoniibacillus kamchatkensis</name>
    <dbReference type="NCBI Taxonomy" id="1590651"/>
    <lineage>
        <taxon>Bacteria</taxon>
        <taxon>Bacillati</taxon>
        <taxon>Bacillota</taxon>
        <taxon>Bacilli</taxon>
        <taxon>Bacillales</taxon>
        <taxon>Paenibacillaceae</taxon>
        <taxon>Gordoniibacillus</taxon>
    </lineage>
</organism>
<name>A0ABR5AKH3_9BACL</name>
<evidence type="ECO:0000259" key="1">
    <source>
        <dbReference type="Pfam" id="PF20229"/>
    </source>
</evidence>
<accession>A0ABR5AKH3</accession>
<evidence type="ECO:0000313" key="2">
    <source>
        <dbReference type="EMBL" id="KIL41348.1"/>
    </source>
</evidence>
<gene>
    <name evidence="2" type="ORF">SD70_07860</name>
</gene>
<keyword evidence="3" id="KW-1185">Reference proteome</keyword>
<dbReference type="InterPro" id="IPR046858">
    <property type="entry name" value="ChrB_N"/>
</dbReference>
<dbReference type="Pfam" id="PF20229">
    <property type="entry name" value="ChrB_N"/>
    <property type="match status" value="1"/>
</dbReference>
<feature type="domain" description="ChrB N-terminal" evidence="1">
    <location>
        <begin position="22"/>
        <end position="177"/>
    </location>
</feature>
<protein>
    <recommendedName>
        <fullName evidence="1">ChrB N-terminal domain-containing protein</fullName>
    </recommendedName>
</protein>
<proteinExistence type="predicted"/>